<name>A0A3D9HHE6_9FLAO</name>
<proteinExistence type="predicted"/>
<dbReference type="Proteomes" id="UP000256629">
    <property type="component" value="Unassembled WGS sequence"/>
</dbReference>
<protein>
    <submittedName>
        <fullName evidence="2">Uncharacterized protein DUF2779</fullName>
    </submittedName>
</protein>
<dbReference type="RefSeq" id="WP_116040183.1">
    <property type="nucleotide sequence ID" value="NZ_QRDX01000003.1"/>
</dbReference>
<dbReference type="OrthoDB" id="9783873at2"/>
<evidence type="ECO:0000313" key="2">
    <source>
        <dbReference type="EMBL" id="RED48805.1"/>
    </source>
</evidence>
<keyword evidence="3" id="KW-1185">Reference proteome</keyword>
<dbReference type="EMBL" id="QRDX01000003">
    <property type="protein sequence ID" value="RED48805.1"/>
    <property type="molecule type" value="Genomic_DNA"/>
</dbReference>
<evidence type="ECO:0000313" key="3">
    <source>
        <dbReference type="Proteomes" id="UP000256629"/>
    </source>
</evidence>
<feature type="domain" description="DUF2779" evidence="1">
    <location>
        <begin position="297"/>
        <end position="419"/>
    </location>
</feature>
<dbReference type="AlphaFoldDB" id="A0A3D9HHE6"/>
<dbReference type="InterPro" id="IPR021301">
    <property type="entry name" value="DUF2779"/>
</dbReference>
<dbReference type="Gene3D" id="3.90.320.10">
    <property type="match status" value="1"/>
</dbReference>
<reference evidence="2 3" key="1">
    <citation type="submission" date="2018-07" db="EMBL/GenBank/DDBJ databases">
        <title>Genomic Encyclopedia of Type Strains, Phase III (KMG-III): the genomes of soil and plant-associated and newly described type strains.</title>
        <authorList>
            <person name="Whitman W."/>
        </authorList>
    </citation>
    <scope>NUCLEOTIDE SEQUENCE [LARGE SCALE GENOMIC DNA]</scope>
    <source>
        <strain evidence="2 3">CECT 8487</strain>
    </source>
</reference>
<dbReference type="Pfam" id="PF11074">
    <property type="entry name" value="DUF2779"/>
    <property type="match status" value="1"/>
</dbReference>
<dbReference type="InterPro" id="IPR011604">
    <property type="entry name" value="PDDEXK-like_dom_sf"/>
</dbReference>
<evidence type="ECO:0000259" key="1">
    <source>
        <dbReference type="Pfam" id="PF11074"/>
    </source>
</evidence>
<sequence>MQLTKTNFIQYLQCPESLWLLKNKPENYPNGEFSLFLEKLVTEGYEVEAYAQDLFPEGLKLESFVSPEKTKAKLSENHSHFFQPAFETAKGALAVIDILEKNQDGSYNIYEVKSSTSIHTDKKHNHLKDACFQKYVMTECGYNISKVFIIHLNKEYVKNGEINPNELLEIKDVTDKLDEIYSETVNEINAALNFLTKQIDTSSNCSCIENTRNNHCDAFKYFNPEVRQHSIYEINGIRAKKIIELRDLGVLNIKDIPSDFVLSEKQQLQVVSNIQKKPLIQKDVINETLNSLKFPLHFIDYETFPTAIPKVDGMRPHQHLTFQVSIHTLAEDGMISHFEYLADKMELPKKLIEGMEQFTGSTGTFVSWYAPFEKKRNEEMASLFPEHKSYLEYINSHMFDLEKLFYTAYVDYRFLGRTSIKNVLPVLEPELSYKNLEIQNGTMALDTWGRLMLEPESFEDTETVKKDLLAYCELDTEAMVRIYQKLKNLN</sequence>
<organism evidence="2 3">
    <name type="scientific">Seonamhaeicola aphaedonensis</name>
    <dbReference type="NCBI Taxonomy" id="1461338"/>
    <lineage>
        <taxon>Bacteria</taxon>
        <taxon>Pseudomonadati</taxon>
        <taxon>Bacteroidota</taxon>
        <taxon>Flavobacteriia</taxon>
        <taxon>Flavobacteriales</taxon>
        <taxon>Flavobacteriaceae</taxon>
    </lineage>
</organism>
<gene>
    <name evidence="2" type="ORF">DFQ02_103135</name>
</gene>
<comment type="caution">
    <text evidence="2">The sequence shown here is derived from an EMBL/GenBank/DDBJ whole genome shotgun (WGS) entry which is preliminary data.</text>
</comment>
<accession>A0A3D9HHE6</accession>